<dbReference type="RefSeq" id="WP_125020067.1">
    <property type="nucleotide sequence ID" value="NZ_RQVQ01000047.1"/>
</dbReference>
<dbReference type="PROSITE" id="PS51257">
    <property type="entry name" value="PROKAR_LIPOPROTEIN"/>
    <property type="match status" value="1"/>
</dbReference>
<reference evidence="2 3" key="1">
    <citation type="submission" date="2018-11" db="EMBL/GenBank/DDBJ databases">
        <title>Flavobacterium sp. nov., YIM 102701-2 draft genome.</title>
        <authorList>
            <person name="Li G."/>
            <person name="Jiang Y."/>
        </authorList>
    </citation>
    <scope>NUCLEOTIDE SEQUENCE [LARGE SCALE GENOMIC DNA]</scope>
    <source>
        <strain evidence="2 3">YIM 102701-2</strain>
    </source>
</reference>
<dbReference type="Proteomes" id="UP000275719">
    <property type="component" value="Unassembled WGS sequence"/>
</dbReference>
<gene>
    <name evidence="2" type="ORF">EG240_14460</name>
</gene>
<name>A0A3P3W4M7_9FLAO</name>
<feature type="signal peptide" evidence="1">
    <location>
        <begin position="1"/>
        <end position="19"/>
    </location>
</feature>
<sequence length="181" mass="20352">MKIKKIKFIPAICLSIAFAFTSCDSGVKYSIDNPTDQAIKVIIDDKEAVTIEPNTFKSFEEELEKGKHTMQLENGEKTEINLEEYSVLLNPTLTNYVKIIQEYGVGIQSSANDTTVMIGDKKYVGPIKFVSNAPVISLTDVNYDVETDYPSVVETTSRGTVTKTKIFRFADFDKFYEAEMN</sequence>
<evidence type="ECO:0000256" key="1">
    <source>
        <dbReference type="SAM" id="SignalP"/>
    </source>
</evidence>
<accession>A0A3P3W4M7</accession>
<dbReference type="AlphaFoldDB" id="A0A3P3W4M7"/>
<protein>
    <recommendedName>
        <fullName evidence="4">DUF4382 domain-containing protein</fullName>
    </recommendedName>
</protein>
<evidence type="ECO:0000313" key="3">
    <source>
        <dbReference type="Proteomes" id="UP000275719"/>
    </source>
</evidence>
<keyword evidence="3" id="KW-1185">Reference proteome</keyword>
<feature type="chain" id="PRO_5018124607" description="DUF4382 domain-containing protein" evidence="1">
    <location>
        <begin position="20"/>
        <end position="181"/>
    </location>
</feature>
<dbReference type="OrthoDB" id="1272486at2"/>
<organism evidence="2 3">
    <name type="scientific">Paenimyroides tangerinum</name>
    <dbReference type="NCBI Taxonomy" id="2488728"/>
    <lineage>
        <taxon>Bacteria</taxon>
        <taxon>Pseudomonadati</taxon>
        <taxon>Bacteroidota</taxon>
        <taxon>Flavobacteriia</taxon>
        <taxon>Flavobacteriales</taxon>
        <taxon>Flavobacteriaceae</taxon>
        <taxon>Paenimyroides</taxon>
    </lineage>
</organism>
<dbReference type="EMBL" id="RQVQ01000047">
    <property type="protein sequence ID" value="RRJ87763.1"/>
    <property type="molecule type" value="Genomic_DNA"/>
</dbReference>
<keyword evidence="1" id="KW-0732">Signal</keyword>
<proteinExistence type="predicted"/>
<evidence type="ECO:0000313" key="2">
    <source>
        <dbReference type="EMBL" id="RRJ87763.1"/>
    </source>
</evidence>
<evidence type="ECO:0008006" key="4">
    <source>
        <dbReference type="Google" id="ProtNLM"/>
    </source>
</evidence>
<comment type="caution">
    <text evidence="2">The sequence shown here is derived from an EMBL/GenBank/DDBJ whole genome shotgun (WGS) entry which is preliminary data.</text>
</comment>